<dbReference type="GO" id="GO:0030655">
    <property type="term" value="P:beta-lactam antibiotic catabolic process"/>
    <property type="evidence" value="ECO:0007669"/>
    <property type="project" value="InterPro"/>
</dbReference>
<dbReference type="PANTHER" id="PTHR35333">
    <property type="entry name" value="BETA-LACTAMASE"/>
    <property type="match status" value="1"/>
</dbReference>
<dbReference type="AlphaFoldDB" id="A0A0B8P6J6"/>
<dbReference type="Gene3D" id="3.40.710.10">
    <property type="entry name" value="DD-peptidase/beta-lactamase superfamily"/>
    <property type="match status" value="1"/>
</dbReference>
<evidence type="ECO:0000256" key="1">
    <source>
        <dbReference type="ARBA" id="ARBA00001526"/>
    </source>
</evidence>
<evidence type="ECO:0000259" key="4">
    <source>
        <dbReference type="Pfam" id="PF13354"/>
    </source>
</evidence>
<organism evidence="5 6">
    <name type="scientific">Vibrio ishigakensis</name>
    <dbReference type="NCBI Taxonomy" id="1481914"/>
    <lineage>
        <taxon>Bacteria</taxon>
        <taxon>Pseudomonadati</taxon>
        <taxon>Pseudomonadota</taxon>
        <taxon>Gammaproteobacteria</taxon>
        <taxon>Vibrionales</taxon>
        <taxon>Vibrionaceae</taxon>
        <taxon>Vibrio</taxon>
    </lineage>
</organism>
<evidence type="ECO:0000256" key="2">
    <source>
        <dbReference type="ARBA" id="ARBA00009009"/>
    </source>
</evidence>
<dbReference type="Proteomes" id="UP000031671">
    <property type="component" value="Unassembled WGS sequence"/>
</dbReference>
<dbReference type="InterPro" id="IPR000871">
    <property type="entry name" value="Beta-lactam_class-A"/>
</dbReference>
<dbReference type="InterPro" id="IPR045155">
    <property type="entry name" value="Beta-lactam_cat"/>
</dbReference>
<reference evidence="5 6" key="1">
    <citation type="submission" date="2015-01" db="EMBL/GenBank/DDBJ databases">
        <title>Vibrio sp. C1 JCM 19231 whole genome shotgun sequence.</title>
        <authorList>
            <person name="Sawabe T."/>
            <person name="Meirelles P."/>
            <person name="Feng G."/>
            <person name="Sayaka M."/>
            <person name="Hattori M."/>
            <person name="Ohkuma M."/>
        </authorList>
    </citation>
    <scope>NUCLEOTIDE SEQUENCE [LARGE SCALE GENOMIC DNA]</scope>
    <source>
        <strain evidence="6">JCM 19231</strain>
    </source>
</reference>
<dbReference type="PANTHER" id="PTHR35333:SF3">
    <property type="entry name" value="BETA-LACTAMASE-TYPE TRANSPEPTIDASE FOLD CONTAINING PROTEIN"/>
    <property type="match status" value="1"/>
</dbReference>
<comment type="caution">
    <text evidence="5">The sequence shown here is derived from an EMBL/GenBank/DDBJ whole genome shotgun (WGS) entry which is preliminary data.</text>
</comment>
<evidence type="ECO:0000313" key="5">
    <source>
        <dbReference type="EMBL" id="GAM58848.1"/>
    </source>
</evidence>
<dbReference type="EC" id="3.5.2.6" evidence="3"/>
<name>A0A0B8P6J6_9VIBR</name>
<reference evidence="5 6" key="2">
    <citation type="submission" date="2015-01" db="EMBL/GenBank/DDBJ databases">
        <authorList>
            <consortium name="NBRP consortium"/>
            <person name="Sawabe T."/>
            <person name="Meirelles P."/>
            <person name="Feng G."/>
            <person name="Sayaka M."/>
            <person name="Hattori M."/>
            <person name="Ohkuma M."/>
        </authorList>
    </citation>
    <scope>NUCLEOTIDE SEQUENCE [LARGE SCALE GENOMIC DNA]</scope>
    <source>
        <strain evidence="6">JCM 19231</strain>
    </source>
</reference>
<dbReference type="GO" id="GO:0046677">
    <property type="term" value="P:response to antibiotic"/>
    <property type="evidence" value="ECO:0007669"/>
    <property type="project" value="InterPro"/>
</dbReference>
<proteinExistence type="inferred from homology"/>
<evidence type="ECO:0000313" key="6">
    <source>
        <dbReference type="Proteomes" id="UP000031671"/>
    </source>
</evidence>
<dbReference type="EMBL" id="BBRZ01000108">
    <property type="protein sequence ID" value="GAM58848.1"/>
    <property type="molecule type" value="Genomic_DNA"/>
</dbReference>
<comment type="similarity">
    <text evidence="2">Belongs to the class-A beta-lactamase family.</text>
</comment>
<protein>
    <recommendedName>
        <fullName evidence="3">beta-lactamase</fullName>
        <ecNumber evidence="3">3.5.2.6</ecNumber>
    </recommendedName>
</protein>
<dbReference type="Pfam" id="PF13354">
    <property type="entry name" value="Beta-lactamase2"/>
    <property type="match status" value="1"/>
</dbReference>
<feature type="domain" description="Beta-lactamase class A catalytic" evidence="4">
    <location>
        <begin position="43"/>
        <end position="273"/>
    </location>
</feature>
<keyword evidence="6" id="KW-1185">Reference proteome</keyword>
<dbReference type="GO" id="GO:0008800">
    <property type="term" value="F:beta-lactamase activity"/>
    <property type="evidence" value="ECO:0007669"/>
    <property type="project" value="UniProtKB-EC"/>
</dbReference>
<accession>A0A0B8P6J6</accession>
<dbReference type="InterPro" id="IPR012338">
    <property type="entry name" value="Beta-lactam/transpept-like"/>
</dbReference>
<gene>
    <name evidence="5" type="ORF">JCM19231_5915</name>
</gene>
<dbReference type="SUPFAM" id="SSF56601">
    <property type="entry name" value="beta-lactamase/transpeptidase-like"/>
    <property type="match status" value="1"/>
</dbReference>
<comment type="catalytic activity">
    <reaction evidence="1">
        <text>a beta-lactam + H2O = a substituted beta-amino acid</text>
        <dbReference type="Rhea" id="RHEA:20401"/>
        <dbReference type="ChEBI" id="CHEBI:15377"/>
        <dbReference type="ChEBI" id="CHEBI:35627"/>
        <dbReference type="ChEBI" id="CHEBI:140347"/>
        <dbReference type="EC" id="3.5.2.6"/>
    </reaction>
</comment>
<sequence length="297" mass="33497">MNPSSKELGFCCKNGNQSRVSGMNIKGFEPYEREIAEGNIAIYLASAKTPDKPILSINAEALFYPASVCKLFYMACFYDKVQRQELIADEEDWRAVKNMVAFSSNDATGYMVNRLCDTSSGANLSEAMLSSWVEKRKSTQRWLEQTHQSIPSKQYALYHSTVDESPYGRDKQARKVLGGNLVSAYACSQMMAKIFDQNCYQAEMREQMKQLLSKHTNENRQAADGLDQVNDFICGSLPLGTKCWSKAGWTSSVKHETAFISLDEGDFIISVFTQGEELAQKPQIMPDLTRRALRYLD</sequence>
<evidence type="ECO:0000256" key="3">
    <source>
        <dbReference type="ARBA" id="ARBA00012865"/>
    </source>
</evidence>